<name>A0ABN7V3W1_GIGMA</name>
<dbReference type="EMBL" id="CAJVQB010009187">
    <property type="protein sequence ID" value="CAG8727556.1"/>
    <property type="molecule type" value="Genomic_DNA"/>
</dbReference>
<accession>A0ABN7V3W1</accession>
<organism evidence="2 3">
    <name type="scientific">Gigaspora margarita</name>
    <dbReference type="NCBI Taxonomy" id="4874"/>
    <lineage>
        <taxon>Eukaryota</taxon>
        <taxon>Fungi</taxon>
        <taxon>Fungi incertae sedis</taxon>
        <taxon>Mucoromycota</taxon>
        <taxon>Glomeromycotina</taxon>
        <taxon>Glomeromycetes</taxon>
        <taxon>Diversisporales</taxon>
        <taxon>Gigasporaceae</taxon>
        <taxon>Gigaspora</taxon>
    </lineage>
</organism>
<feature type="non-terminal residue" evidence="2">
    <location>
        <position position="1"/>
    </location>
</feature>
<gene>
    <name evidence="2" type="ORF">GMARGA_LOCUS14069</name>
</gene>
<proteinExistence type="predicted"/>
<keyword evidence="3" id="KW-1185">Reference proteome</keyword>
<protein>
    <submittedName>
        <fullName evidence="2">14908_t:CDS:1</fullName>
    </submittedName>
</protein>
<comment type="caution">
    <text evidence="2">The sequence shown here is derived from an EMBL/GenBank/DDBJ whole genome shotgun (WGS) entry which is preliminary data.</text>
</comment>
<sequence length="117" mass="14384">EREQKHERRATETSEQRENCLRQKSECRQKKLEVETPEECEVRLRREREHRQERLEIETVEEREQHLRYQHERISQIREITHQKPNQIFNVVQISEQSSADYLSENDCKLLKNSTIK</sequence>
<evidence type="ECO:0000313" key="2">
    <source>
        <dbReference type="EMBL" id="CAG8727556.1"/>
    </source>
</evidence>
<feature type="region of interest" description="Disordered" evidence="1">
    <location>
        <begin position="1"/>
        <end position="20"/>
    </location>
</feature>
<evidence type="ECO:0000313" key="3">
    <source>
        <dbReference type="Proteomes" id="UP000789901"/>
    </source>
</evidence>
<dbReference type="Proteomes" id="UP000789901">
    <property type="component" value="Unassembled WGS sequence"/>
</dbReference>
<evidence type="ECO:0000256" key="1">
    <source>
        <dbReference type="SAM" id="MobiDB-lite"/>
    </source>
</evidence>
<reference evidence="2 3" key="1">
    <citation type="submission" date="2021-06" db="EMBL/GenBank/DDBJ databases">
        <authorList>
            <person name="Kallberg Y."/>
            <person name="Tangrot J."/>
            <person name="Rosling A."/>
        </authorList>
    </citation>
    <scope>NUCLEOTIDE SEQUENCE [LARGE SCALE GENOMIC DNA]</scope>
    <source>
        <strain evidence="2 3">120-4 pot B 10/14</strain>
    </source>
</reference>